<proteinExistence type="predicted"/>
<dbReference type="PANTHER" id="PTHR47485">
    <property type="entry name" value="THYLAKOID LUMENAL 17.4 KDA PROTEIN, CHLOROPLASTIC"/>
    <property type="match status" value="1"/>
</dbReference>
<organism evidence="3 4">
    <name type="scientific">Hyalangium rubrum</name>
    <dbReference type="NCBI Taxonomy" id="3103134"/>
    <lineage>
        <taxon>Bacteria</taxon>
        <taxon>Pseudomonadati</taxon>
        <taxon>Myxococcota</taxon>
        <taxon>Myxococcia</taxon>
        <taxon>Myxococcales</taxon>
        <taxon>Cystobacterineae</taxon>
        <taxon>Archangiaceae</taxon>
        <taxon>Hyalangium</taxon>
    </lineage>
</organism>
<protein>
    <submittedName>
        <fullName evidence="3">Pentapeptide repeat-containing protein</fullName>
    </submittedName>
</protein>
<dbReference type="Gene3D" id="3.40.50.300">
    <property type="entry name" value="P-loop containing nucleotide triphosphate hydrolases"/>
    <property type="match status" value="1"/>
</dbReference>
<gene>
    <name evidence="3" type="ORF">SYV04_04950</name>
</gene>
<dbReference type="EMBL" id="JAXIVS010000001">
    <property type="protein sequence ID" value="MDY7225717.1"/>
    <property type="molecule type" value="Genomic_DNA"/>
</dbReference>
<dbReference type="Pfam" id="PF00805">
    <property type="entry name" value="Pentapeptide"/>
    <property type="match status" value="2"/>
</dbReference>
<dbReference type="InterPro" id="IPR001646">
    <property type="entry name" value="5peptide_repeat"/>
</dbReference>
<reference evidence="3 4" key="1">
    <citation type="submission" date="2023-12" db="EMBL/GenBank/DDBJ databases">
        <title>the genome sequence of Hyalangium sp. s54d21.</title>
        <authorList>
            <person name="Zhang X."/>
        </authorList>
    </citation>
    <scope>NUCLEOTIDE SEQUENCE [LARGE SCALE GENOMIC DNA]</scope>
    <source>
        <strain evidence="4">s54d21</strain>
    </source>
</reference>
<evidence type="ECO:0000313" key="4">
    <source>
        <dbReference type="Proteomes" id="UP001291309"/>
    </source>
</evidence>
<dbReference type="Gene3D" id="2.160.20.80">
    <property type="entry name" value="E3 ubiquitin-protein ligase SopA"/>
    <property type="match status" value="2"/>
</dbReference>
<keyword evidence="1" id="KW-0677">Repeat</keyword>
<dbReference type="PANTHER" id="PTHR47485:SF1">
    <property type="entry name" value="THYLAKOID LUMENAL 17.4 KDA PROTEIN, CHLOROPLASTIC"/>
    <property type="match status" value="1"/>
</dbReference>
<keyword evidence="4" id="KW-1185">Reference proteome</keyword>
<dbReference type="RefSeq" id="WP_321544421.1">
    <property type="nucleotide sequence ID" value="NZ_JAXIVS010000001.1"/>
</dbReference>
<accession>A0ABU5GYU7</accession>
<dbReference type="SUPFAM" id="SSF52540">
    <property type="entry name" value="P-loop containing nucleoside triphosphate hydrolases"/>
    <property type="match status" value="1"/>
</dbReference>
<evidence type="ECO:0000259" key="2">
    <source>
        <dbReference type="Pfam" id="PF05729"/>
    </source>
</evidence>
<dbReference type="Pfam" id="PF05729">
    <property type="entry name" value="NACHT"/>
    <property type="match status" value="1"/>
</dbReference>
<dbReference type="InterPro" id="IPR027417">
    <property type="entry name" value="P-loop_NTPase"/>
</dbReference>
<sequence length="815" mass="92042">MFRLIRGVHKIGAGSALSTSEGQPLQEYLQRLSSDYLGRLLRELLLKDMATWGERHIFGNVERRNWRADSGIPFLSLTQLYVEPNAWTTSASSEDGEPVIKLIESLLKEPKKHVVVVKADFGMGKSLTARSLAQRWAQQFLTGRETSSEHILPVFIRCAEDLPSDDFDLEKAVRRAWKRQAGDLDVGLKTSDTSLALPEKDQRTVFLIDGLDEVILDERRLKVFFEHIRDQATPNHRFILLSRPGALPSEQDLKNIPVVEILPWREEQIDKWLRNWRQAHEGQGLSFQEVKARGLDSLAGTPILLFMIAQTWSRHTQGEGTSQAALYEEFFWQIAKGKHDDAREHHQNIAESSEKLLKQLTKQKLLDESASEPDAMLWLMGRVAWEATKRQQRSKYFDQEALEELTEREIENLIEDELGLRSAPDTLKAIQGGLLLSMQAHLRAGRASRLLFGHKTFREYLAARYWADRLKALAQAREKEWKKIEEPLLDGRLLSREDRTFEFLMEMLNGEPLTQHPNAPFGLAKEYQRELLAWAQDRFESEEHRYPARRPEALREDRMPWLREGALAIGSCLHGSPGMQVKDSLTVRAMLAWFWLMRVGPILIAPKARWEGSVLSELSLRGANFREADLRGVLFTGANLMRRRVGSAEPCDFTKAQLDRARLFGAMCTGSLFVGASLKNALLDRGDFEFAQFSSACLRNASLERANLRRAVLHEADLTDAVLTFAKLDGADLRDAKLRSANLLNASLKGAVLDGASLEGALLHGANLSEALLHGANLKGAIYDKSTQWPYGFNLTDTGAILADEPDTDVLAVLS</sequence>
<dbReference type="InterPro" id="IPR007111">
    <property type="entry name" value="NACHT_NTPase"/>
</dbReference>
<dbReference type="Proteomes" id="UP001291309">
    <property type="component" value="Unassembled WGS sequence"/>
</dbReference>
<dbReference type="SUPFAM" id="SSF141571">
    <property type="entry name" value="Pentapeptide repeat-like"/>
    <property type="match status" value="2"/>
</dbReference>
<comment type="caution">
    <text evidence="3">The sequence shown here is derived from an EMBL/GenBank/DDBJ whole genome shotgun (WGS) entry which is preliminary data.</text>
</comment>
<name>A0ABU5GYU7_9BACT</name>
<feature type="domain" description="NACHT" evidence="2">
    <location>
        <begin position="114"/>
        <end position="278"/>
    </location>
</feature>
<evidence type="ECO:0000313" key="3">
    <source>
        <dbReference type="EMBL" id="MDY7225717.1"/>
    </source>
</evidence>
<evidence type="ECO:0000256" key="1">
    <source>
        <dbReference type="ARBA" id="ARBA00022737"/>
    </source>
</evidence>